<dbReference type="InterPro" id="IPR036379">
    <property type="entry name" value="A-amylase_inhib_sf"/>
</dbReference>
<dbReference type="AlphaFoldDB" id="A0A853BM11"/>
<organism evidence="2 3">
    <name type="scientific">Streptomonospora nanhaiensis</name>
    <dbReference type="NCBI Taxonomy" id="1323731"/>
    <lineage>
        <taxon>Bacteria</taxon>
        <taxon>Bacillati</taxon>
        <taxon>Actinomycetota</taxon>
        <taxon>Actinomycetes</taxon>
        <taxon>Streptosporangiales</taxon>
        <taxon>Nocardiopsidaceae</taxon>
        <taxon>Streptomonospora</taxon>
    </lineage>
</organism>
<reference evidence="2 3" key="1">
    <citation type="submission" date="2020-07" db="EMBL/GenBank/DDBJ databases">
        <title>Sequencing the genomes of 1000 actinobacteria strains.</title>
        <authorList>
            <person name="Klenk H.-P."/>
        </authorList>
    </citation>
    <scope>NUCLEOTIDE SEQUENCE [LARGE SCALE GENOMIC DNA]</scope>
    <source>
        <strain evidence="2 3">DSM 45927</strain>
    </source>
</reference>
<feature type="chain" id="PRO_5032391535" evidence="1">
    <location>
        <begin position="28"/>
        <end position="106"/>
    </location>
</feature>
<dbReference type="EMBL" id="JACCFO010000001">
    <property type="protein sequence ID" value="NYI95707.1"/>
    <property type="molecule type" value="Genomic_DNA"/>
</dbReference>
<evidence type="ECO:0000313" key="3">
    <source>
        <dbReference type="Proteomes" id="UP000575985"/>
    </source>
</evidence>
<name>A0A853BM11_9ACTN</name>
<sequence length="106" mass="10826">MLGKKTAIVVSTLVAAGILAGAAPAAAEAGTPTAPRAAAVPSCVTTSLNDDGATDYLTVRNGCSYSVRVKVVLANATDFACQSIPSGGSHNYQWPWPGRFDRLADC</sequence>
<dbReference type="SUPFAM" id="SSF49498">
    <property type="entry name" value="alpha-Amylase inhibitor tendamistat"/>
    <property type="match status" value="1"/>
</dbReference>
<dbReference type="Proteomes" id="UP000575985">
    <property type="component" value="Unassembled WGS sequence"/>
</dbReference>
<keyword evidence="1" id="KW-0732">Signal</keyword>
<feature type="signal peptide" evidence="1">
    <location>
        <begin position="1"/>
        <end position="27"/>
    </location>
</feature>
<dbReference type="Gene3D" id="2.60.40.20">
    <property type="entry name" value="Alpha-amylase inhibitor"/>
    <property type="match status" value="1"/>
</dbReference>
<evidence type="ECO:0000256" key="1">
    <source>
        <dbReference type="SAM" id="SignalP"/>
    </source>
</evidence>
<evidence type="ECO:0000313" key="2">
    <source>
        <dbReference type="EMBL" id="NYI95707.1"/>
    </source>
</evidence>
<dbReference type="GO" id="GO:0015066">
    <property type="term" value="F:alpha-amylase inhibitor activity"/>
    <property type="evidence" value="ECO:0007669"/>
    <property type="project" value="InterPro"/>
</dbReference>
<protein>
    <submittedName>
        <fullName evidence="2">Uncharacterized protein</fullName>
    </submittedName>
</protein>
<keyword evidence="3" id="KW-1185">Reference proteome</keyword>
<accession>A0A853BM11</accession>
<comment type="caution">
    <text evidence="2">The sequence shown here is derived from an EMBL/GenBank/DDBJ whole genome shotgun (WGS) entry which is preliminary data.</text>
</comment>
<proteinExistence type="predicted"/>
<dbReference type="RefSeq" id="WP_179767189.1">
    <property type="nucleotide sequence ID" value="NZ_JACCFO010000001.1"/>
</dbReference>
<gene>
    <name evidence="2" type="ORF">HNR12_001984</name>
</gene>